<evidence type="ECO:0000313" key="1">
    <source>
        <dbReference type="EMBL" id="CAF1559912.1"/>
    </source>
</evidence>
<name>A0A815XNV3_9BILA</name>
<dbReference type="AlphaFoldDB" id="A0A815XNV3"/>
<organism evidence="1 2">
    <name type="scientific">Rotaria sordida</name>
    <dbReference type="NCBI Taxonomy" id="392033"/>
    <lineage>
        <taxon>Eukaryota</taxon>
        <taxon>Metazoa</taxon>
        <taxon>Spiralia</taxon>
        <taxon>Gnathifera</taxon>
        <taxon>Rotifera</taxon>
        <taxon>Eurotatoria</taxon>
        <taxon>Bdelloidea</taxon>
        <taxon>Philodinida</taxon>
        <taxon>Philodinidae</taxon>
        <taxon>Rotaria</taxon>
    </lineage>
</organism>
<comment type="caution">
    <text evidence="1">The sequence shown here is derived from an EMBL/GenBank/DDBJ whole genome shotgun (WGS) entry which is preliminary data.</text>
</comment>
<feature type="non-terminal residue" evidence="1">
    <location>
        <position position="1"/>
    </location>
</feature>
<dbReference type="EMBL" id="CAJNOU010011978">
    <property type="protein sequence ID" value="CAF1559912.1"/>
    <property type="molecule type" value="Genomic_DNA"/>
</dbReference>
<dbReference type="Proteomes" id="UP000663889">
    <property type="component" value="Unassembled WGS sequence"/>
</dbReference>
<gene>
    <name evidence="1" type="ORF">SEV965_LOCUS39101</name>
</gene>
<accession>A0A815XNV3</accession>
<proteinExistence type="predicted"/>
<protein>
    <submittedName>
        <fullName evidence="1">Uncharacterized protein</fullName>
    </submittedName>
</protein>
<sequence>NFWKITNIKKLYHEDKCDLFEILSSNYRYYFIHRETSINILNELINYAIVTTHYTLDTEDQLQPRRKLSKDHVEIYASPEILTLNDDNTHGEPMGNILTGVYGQDEPYEMVSDDDLDYFSLPEIKTIIRL</sequence>
<reference evidence="1" key="1">
    <citation type="submission" date="2021-02" db="EMBL/GenBank/DDBJ databases">
        <authorList>
            <person name="Nowell W R."/>
        </authorList>
    </citation>
    <scope>NUCLEOTIDE SEQUENCE</scope>
</reference>
<evidence type="ECO:0000313" key="2">
    <source>
        <dbReference type="Proteomes" id="UP000663889"/>
    </source>
</evidence>